<sequence>MGRSYKIKIKSIQHYRRCVDSLKEVGVQFCSNDEDELKMLRCKDYRRKAWLYIGSNKVAWVFGAYSVVKYAKTVKRKEAMELIGDAP</sequence>
<dbReference type="GeneID" id="22112147"/>
<organism evidence="2 3">
    <name type="scientific">Acinetobacter phage vB_AbaP_Acibel007</name>
    <dbReference type="NCBI Taxonomy" id="1481187"/>
    <lineage>
        <taxon>Viruses</taxon>
        <taxon>Duplodnaviria</taxon>
        <taxon>Heunggongvirae</taxon>
        <taxon>Uroviricota</taxon>
        <taxon>Caudoviricetes</taxon>
        <taxon>Autographivirales</taxon>
        <taxon>Autoscriptoviridae</taxon>
        <taxon>Beijerinckvirinae</taxon>
        <taxon>Daemvirus</taxon>
        <taxon>Daemvirus acibel007</taxon>
    </lineage>
</organism>
<gene>
    <name evidence="2" type="ORF">vB_AbaP_Acibel007_15</name>
</gene>
<keyword evidence="1" id="KW-1133">Transmembrane helix</keyword>
<dbReference type="OrthoDB" id="38457at10239"/>
<evidence type="ECO:0000313" key="2">
    <source>
        <dbReference type="EMBL" id="AHY26786.1"/>
    </source>
</evidence>
<reference evidence="2 3" key="1">
    <citation type="journal article" date="2014" name="PLoS ONE">
        <title>Characterization of Newly Isolated Lytic Bacteriophages Active against Acinetobacter baumannii.</title>
        <authorList>
            <person name="Merabishvili M."/>
            <person name="Vandenheuvel D."/>
            <person name="Kropinski A.M."/>
            <person name="Mast J."/>
            <person name="De Vos D."/>
            <person name="Verbeken G."/>
            <person name="Noben J.P."/>
            <person name="Lavigne R."/>
            <person name="Vaneechoutte M."/>
            <person name="Pirnay J.P."/>
        </authorList>
    </citation>
    <scope>NUCLEOTIDE SEQUENCE [LARGE SCALE GENOMIC DNA]</scope>
</reference>
<keyword evidence="3" id="KW-1185">Reference proteome</keyword>
<keyword evidence="1" id="KW-0472">Membrane</keyword>
<dbReference type="RefSeq" id="YP_009103226.1">
    <property type="nucleotide sequence ID" value="NC_025457.1"/>
</dbReference>
<proteinExistence type="predicted"/>
<dbReference type="KEGG" id="vg:22112147"/>
<protein>
    <submittedName>
        <fullName evidence="2">Uncharacterized protein</fullName>
    </submittedName>
</protein>
<dbReference type="Proteomes" id="UP000028860">
    <property type="component" value="Segment"/>
</dbReference>
<dbReference type="EMBL" id="KJ473423">
    <property type="protein sequence ID" value="AHY26786.1"/>
    <property type="molecule type" value="Genomic_DNA"/>
</dbReference>
<name>A0A075DXY3_9CAUD</name>
<accession>A0A075DXY3</accession>
<keyword evidence="1" id="KW-0812">Transmembrane</keyword>
<feature type="transmembrane region" description="Helical" evidence="1">
    <location>
        <begin position="49"/>
        <end position="68"/>
    </location>
</feature>
<evidence type="ECO:0000313" key="3">
    <source>
        <dbReference type="Proteomes" id="UP000028860"/>
    </source>
</evidence>
<evidence type="ECO:0000256" key="1">
    <source>
        <dbReference type="SAM" id="Phobius"/>
    </source>
</evidence>